<organism evidence="9 10">
    <name type="scientific">Jaminaea rosea</name>
    <dbReference type="NCBI Taxonomy" id="1569628"/>
    <lineage>
        <taxon>Eukaryota</taxon>
        <taxon>Fungi</taxon>
        <taxon>Dikarya</taxon>
        <taxon>Basidiomycota</taxon>
        <taxon>Ustilaginomycotina</taxon>
        <taxon>Exobasidiomycetes</taxon>
        <taxon>Microstromatales</taxon>
        <taxon>Microstromatales incertae sedis</taxon>
        <taxon>Jaminaea</taxon>
    </lineage>
</organism>
<comment type="similarity">
    <text evidence="2">Belongs to the mitochondrion-specific ribosomal protein mS29 family.</text>
</comment>
<evidence type="ECO:0000313" key="9">
    <source>
        <dbReference type="EMBL" id="PWN30417.1"/>
    </source>
</evidence>
<keyword evidence="4" id="KW-0689">Ribosomal protein</keyword>
<dbReference type="GO" id="GO:0003735">
    <property type="term" value="F:structural constituent of ribosome"/>
    <property type="evidence" value="ECO:0007669"/>
    <property type="project" value="TreeGrafter"/>
</dbReference>
<dbReference type="Pfam" id="PF10236">
    <property type="entry name" value="DAP3"/>
    <property type="match status" value="1"/>
</dbReference>
<keyword evidence="10" id="KW-1185">Reference proteome</keyword>
<dbReference type="OrthoDB" id="274828at2759"/>
<evidence type="ECO:0000256" key="4">
    <source>
        <dbReference type="ARBA" id="ARBA00022980"/>
    </source>
</evidence>
<evidence type="ECO:0000256" key="6">
    <source>
        <dbReference type="ARBA" id="ARBA00023274"/>
    </source>
</evidence>
<feature type="region of interest" description="Disordered" evidence="8">
    <location>
        <begin position="451"/>
        <end position="498"/>
    </location>
</feature>
<dbReference type="Proteomes" id="UP000245884">
    <property type="component" value="Unassembled WGS sequence"/>
</dbReference>
<dbReference type="EMBL" id="KZ819662">
    <property type="protein sequence ID" value="PWN30417.1"/>
    <property type="molecule type" value="Genomic_DNA"/>
</dbReference>
<dbReference type="InterPro" id="IPR019368">
    <property type="entry name" value="Ribosomal_mS29"/>
</dbReference>
<dbReference type="AlphaFoldDB" id="A0A316UYN0"/>
<evidence type="ECO:0000256" key="1">
    <source>
        <dbReference type="ARBA" id="ARBA00004173"/>
    </source>
</evidence>
<dbReference type="PANTHER" id="PTHR12810">
    <property type="entry name" value="MITOCHONDRIAL 28S RIBOSOMAL PROTEIN S29"/>
    <property type="match status" value="1"/>
</dbReference>
<name>A0A316UYN0_9BASI</name>
<dbReference type="GeneID" id="37030785"/>
<sequence length="530" mass="56029">MASSHFARSLRAALPSSTSSVASSSRSIATTASLQAPKKAANAQAQKVKRKTSIKKNAPSGPRSTGAKRKGVSATDGASSNALSTPFYRAPPDLSGQWTKLSPDSARKDNVDTPLAFTKGDLEAFETCGVEPKVKKALSSYVQPISVLRSSTLDLYTHMDSASTSSSSSARHHILSSSISTGKSYLLLQSISYALASQWCVIYLPRLINWVNSTSPFSYSAEEQAYLQPEVVQKIMASTLAVNAKSGVLGKIPLARDVPGTDFKASGEKTVQDLLKAAPSYSSNPLVSQRIFDAFLHSISSQSAVPTLLAMDDAQALYSTTNYRDPDYKVVQAYELAAVRSILSLLVGGEKAGLKKGMVLAALSRSHSEWQPGNEIAAVLAHATKSSSTSALNGAALHAYSTMKPLHLEHAKRSNWTPFALPEQWTTSELKALFDVRRVEGRGWNAPAAAVTPRLASSSPAGPPGARGGAAVGSFDPLRGLASPPPATGRKGGSVGSGAATEDELFMLRVVDSARNPYRFDRALKGGSIM</sequence>
<evidence type="ECO:0000313" key="10">
    <source>
        <dbReference type="Proteomes" id="UP000245884"/>
    </source>
</evidence>
<evidence type="ECO:0000256" key="8">
    <source>
        <dbReference type="SAM" id="MobiDB-lite"/>
    </source>
</evidence>
<keyword evidence="3" id="KW-0809">Transit peptide</keyword>
<keyword evidence="5" id="KW-0496">Mitochondrion</keyword>
<gene>
    <name evidence="9" type="ORF">BDZ90DRAFT_276882</name>
</gene>
<accession>A0A316UYN0</accession>
<keyword evidence="6" id="KW-0687">Ribonucleoprotein</keyword>
<feature type="region of interest" description="Disordered" evidence="8">
    <location>
        <begin position="1"/>
        <end position="106"/>
    </location>
</feature>
<comment type="subcellular location">
    <subcellularLocation>
        <location evidence="1">Mitochondrion</location>
    </subcellularLocation>
</comment>
<protein>
    <recommendedName>
        <fullName evidence="7">Small ribosomal subunit protein mS29</fullName>
    </recommendedName>
</protein>
<evidence type="ECO:0000256" key="3">
    <source>
        <dbReference type="ARBA" id="ARBA00022946"/>
    </source>
</evidence>
<dbReference type="RefSeq" id="XP_025365029.1">
    <property type="nucleotide sequence ID" value="XM_025508962.1"/>
</dbReference>
<dbReference type="PANTHER" id="PTHR12810:SF0">
    <property type="entry name" value="SMALL RIBOSOMAL SUBUNIT PROTEIN MS29"/>
    <property type="match status" value="1"/>
</dbReference>
<proteinExistence type="inferred from homology"/>
<dbReference type="GO" id="GO:0005763">
    <property type="term" value="C:mitochondrial small ribosomal subunit"/>
    <property type="evidence" value="ECO:0007669"/>
    <property type="project" value="TreeGrafter"/>
</dbReference>
<evidence type="ECO:0000256" key="7">
    <source>
        <dbReference type="ARBA" id="ARBA00035140"/>
    </source>
</evidence>
<dbReference type="STRING" id="1569628.A0A316UYN0"/>
<feature type="compositionally biased region" description="Low complexity" evidence="8">
    <location>
        <begin position="12"/>
        <end position="46"/>
    </location>
</feature>
<reference evidence="9 10" key="1">
    <citation type="journal article" date="2018" name="Mol. Biol. Evol.">
        <title>Broad Genomic Sampling Reveals a Smut Pathogenic Ancestry of the Fungal Clade Ustilaginomycotina.</title>
        <authorList>
            <person name="Kijpornyongpan T."/>
            <person name="Mondo S.J."/>
            <person name="Barry K."/>
            <person name="Sandor L."/>
            <person name="Lee J."/>
            <person name="Lipzen A."/>
            <person name="Pangilinan J."/>
            <person name="LaButti K."/>
            <person name="Hainaut M."/>
            <person name="Henrissat B."/>
            <person name="Grigoriev I.V."/>
            <person name="Spatafora J.W."/>
            <person name="Aime M.C."/>
        </authorList>
    </citation>
    <scope>NUCLEOTIDE SEQUENCE [LARGE SCALE GENOMIC DNA]</scope>
    <source>
        <strain evidence="9 10">MCA 5214</strain>
    </source>
</reference>
<evidence type="ECO:0000256" key="5">
    <source>
        <dbReference type="ARBA" id="ARBA00023128"/>
    </source>
</evidence>
<evidence type="ECO:0000256" key="2">
    <source>
        <dbReference type="ARBA" id="ARBA00009863"/>
    </source>
</evidence>